<keyword evidence="1" id="KW-1133">Transmembrane helix</keyword>
<proteinExistence type="predicted"/>
<dbReference type="Proteomes" id="UP000004478">
    <property type="component" value="Unassembled WGS sequence"/>
</dbReference>
<dbReference type="AlphaFoldDB" id="K1L2A0"/>
<evidence type="ECO:0000313" key="2">
    <source>
        <dbReference type="EMBL" id="EKB50545.1"/>
    </source>
</evidence>
<evidence type="ECO:0000313" key="3">
    <source>
        <dbReference type="Proteomes" id="UP000004478"/>
    </source>
</evidence>
<protein>
    <submittedName>
        <fullName evidence="2">Uncharacterized protein</fullName>
    </submittedName>
</protein>
<organism evidence="2 3">
    <name type="scientific">Cecembia lonarensis (strain CCUG 58316 / KCTC 22772 / LW9)</name>
    <dbReference type="NCBI Taxonomy" id="1225176"/>
    <lineage>
        <taxon>Bacteria</taxon>
        <taxon>Pseudomonadati</taxon>
        <taxon>Bacteroidota</taxon>
        <taxon>Cytophagia</taxon>
        <taxon>Cytophagales</taxon>
        <taxon>Cyclobacteriaceae</taxon>
        <taxon>Cecembia</taxon>
    </lineage>
</organism>
<dbReference type="EMBL" id="AMGM01000007">
    <property type="protein sequence ID" value="EKB50545.1"/>
    <property type="molecule type" value="Genomic_DNA"/>
</dbReference>
<sequence length="90" mass="9928">MDFNNEFKHPPVNTGDWFLTIFIANIPILGLVMLIVWAIDKNGNPNKANWAKAKLLWYAVAFGLGIIILILMGIGAVTGIFNGAFDGFDF</sequence>
<keyword evidence="3" id="KW-1185">Reference proteome</keyword>
<keyword evidence="1" id="KW-0472">Membrane</keyword>
<dbReference type="OrthoDB" id="2943819at2"/>
<keyword evidence="1" id="KW-0812">Transmembrane</keyword>
<reference evidence="2 3" key="1">
    <citation type="journal article" date="2012" name="J. Bacteriol.">
        <title>Draft Genome Sequence of Cecembia lonarensis Strain LW9T, Isolated from Lonar Lake, a Haloalkaline Lake in India.</title>
        <authorList>
            <person name="Shivaji S."/>
            <person name="Ara S."/>
            <person name="Singh A."/>
            <person name="Pinnaka A.K."/>
        </authorList>
    </citation>
    <scope>NUCLEOTIDE SEQUENCE [LARGE SCALE GENOMIC DNA]</scope>
    <source>
        <strain evidence="2 3">LW9</strain>
    </source>
</reference>
<comment type="caution">
    <text evidence="2">The sequence shown here is derived from an EMBL/GenBank/DDBJ whole genome shotgun (WGS) entry which is preliminary data.</text>
</comment>
<name>K1L2A0_CECL9</name>
<dbReference type="RefSeq" id="WP_009183792.1">
    <property type="nucleotide sequence ID" value="NZ_AMGM01000007.1"/>
</dbReference>
<accession>K1L2A0</accession>
<gene>
    <name evidence="2" type="ORF">B879_00747</name>
</gene>
<evidence type="ECO:0000256" key="1">
    <source>
        <dbReference type="SAM" id="Phobius"/>
    </source>
</evidence>
<feature type="transmembrane region" description="Helical" evidence="1">
    <location>
        <begin position="55"/>
        <end position="81"/>
    </location>
</feature>
<feature type="transmembrane region" description="Helical" evidence="1">
    <location>
        <begin position="17"/>
        <end position="39"/>
    </location>
</feature>